<feature type="domain" description="N-acetyltransferase" evidence="2">
    <location>
        <begin position="140"/>
        <end position="196"/>
    </location>
</feature>
<dbReference type="AlphaFoldDB" id="J4GNA6"/>
<dbReference type="OrthoDB" id="64477at2759"/>
<organism evidence="3 4">
    <name type="scientific">Fibroporia radiculosa</name>
    <dbReference type="NCBI Taxonomy" id="599839"/>
    <lineage>
        <taxon>Eukaryota</taxon>
        <taxon>Fungi</taxon>
        <taxon>Dikarya</taxon>
        <taxon>Basidiomycota</taxon>
        <taxon>Agaricomycotina</taxon>
        <taxon>Agaricomycetes</taxon>
        <taxon>Polyporales</taxon>
        <taxon>Fibroporiaceae</taxon>
        <taxon>Fibroporia</taxon>
    </lineage>
</organism>
<proteinExistence type="predicted"/>
<feature type="compositionally biased region" description="Polar residues" evidence="1">
    <location>
        <begin position="410"/>
        <end position="420"/>
    </location>
</feature>
<dbReference type="GeneID" id="24095966"/>
<dbReference type="SUPFAM" id="SSF55729">
    <property type="entry name" value="Acyl-CoA N-acyltransferases (Nat)"/>
    <property type="match status" value="1"/>
</dbReference>
<dbReference type="Gene3D" id="3.40.630.30">
    <property type="match status" value="1"/>
</dbReference>
<dbReference type="InterPro" id="IPR000182">
    <property type="entry name" value="GNAT_dom"/>
</dbReference>
<dbReference type="InterPro" id="IPR016181">
    <property type="entry name" value="Acyl_CoA_acyltransferase"/>
</dbReference>
<feature type="compositionally biased region" description="Basic and acidic residues" evidence="1">
    <location>
        <begin position="304"/>
        <end position="313"/>
    </location>
</feature>
<evidence type="ECO:0000313" key="4">
    <source>
        <dbReference type="Proteomes" id="UP000006352"/>
    </source>
</evidence>
<evidence type="ECO:0000313" key="3">
    <source>
        <dbReference type="EMBL" id="CCM01055.1"/>
    </source>
</evidence>
<protein>
    <recommendedName>
        <fullName evidence="2">N-acetyltransferase domain-containing protein</fullName>
    </recommendedName>
</protein>
<dbReference type="InParanoid" id="J4GNA6"/>
<dbReference type="Proteomes" id="UP000006352">
    <property type="component" value="Unassembled WGS sequence"/>
</dbReference>
<gene>
    <name evidence="3" type="ORF">FIBRA_03103</name>
</gene>
<dbReference type="Pfam" id="PF13302">
    <property type="entry name" value="Acetyltransf_3"/>
    <property type="match status" value="1"/>
</dbReference>
<accession>J4GNA6</accession>
<keyword evidence="4" id="KW-1185">Reference proteome</keyword>
<evidence type="ECO:0000259" key="2">
    <source>
        <dbReference type="Pfam" id="PF13302"/>
    </source>
</evidence>
<feature type="compositionally biased region" description="Basic residues" evidence="1">
    <location>
        <begin position="388"/>
        <end position="401"/>
    </location>
</feature>
<reference evidence="3 4" key="1">
    <citation type="journal article" date="2012" name="Appl. Environ. Microbiol.">
        <title>Short-read sequencing for genomic analysis of the brown rot fungus Fibroporia radiculosa.</title>
        <authorList>
            <person name="Tang J.D."/>
            <person name="Perkins A.D."/>
            <person name="Sonstegard T.S."/>
            <person name="Schroeder S.G."/>
            <person name="Burgess S.C."/>
            <person name="Diehl S.V."/>
        </authorList>
    </citation>
    <scope>NUCLEOTIDE SEQUENCE [LARGE SCALE GENOMIC DNA]</scope>
    <source>
        <strain evidence="3 4">TFFH 294</strain>
    </source>
</reference>
<feature type="compositionally biased region" description="Low complexity" evidence="1">
    <location>
        <begin position="362"/>
        <end position="373"/>
    </location>
</feature>
<dbReference type="RefSeq" id="XP_012180338.1">
    <property type="nucleotide sequence ID" value="XM_012324948.1"/>
</dbReference>
<dbReference type="HOGENOM" id="CLU_627174_0_0_1"/>
<feature type="region of interest" description="Disordered" evidence="1">
    <location>
        <begin position="304"/>
        <end position="428"/>
    </location>
</feature>
<evidence type="ECO:0000256" key="1">
    <source>
        <dbReference type="SAM" id="MobiDB-lite"/>
    </source>
</evidence>
<dbReference type="EMBL" id="HE797015">
    <property type="protein sequence ID" value="CCM01055.1"/>
    <property type="molecule type" value="Genomic_DNA"/>
</dbReference>
<sequence length="428" mass="48076">MFSTNRIVLRPEIEQPFVNLECVASAYHQLSLYSVDVLTSDDVYWMEFADKCILFAAIQFKTWEVSKKKEEREEAQDESSGSLFDDDGFKAVSDSADMSPDGASGGWLHRGAQHYEFPIHQVAASSAPAFHHNMHRTQVEETVGLIYVKSTSRQSEVSVGVALLPRWRQAGFATEALELVIPWLFDQLACHRVQAILMDCPSRDAALTIFTDFGFVLEGTHRRAVMNVELQVWQDVTYMGLLDTDWLLRRTQQCEKPTVWDSMFMRHQREREELLEWEERRCLLRRTSSSETIKTAGDAHIRTQFMDKSDASGKDGFVSDASGGQSSRMRINDNATDHSDESISDIILPGSPYLSDPPSRASSTFSWSGSESSVPETQASAKEGQMQGKRRGKRKGKRKVSQRPVDDSGGYTSKSSSGWSMVSIGAVR</sequence>
<name>J4GNA6_9APHY</name>
<dbReference type="GO" id="GO:0016747">
    <property type="term" value="F:acyltransferase activity, transferring groups other than amino-acyl groups"/>
    <property type="evidence" value="ECO:0007669"/>
    <property type="project" value="InterPro"/>
</dbReference>